<proteinExistence type="predicted"/>
<sequence>MKKEIKNIEASIRAQLQNKAKETNRPFSEVLQYYAMERFLYRFSRSEYADKFILKGSLMFTAWQIPERRTILDIDLLGYYSNEVKIIEGIMADICSLEVVADGLVFDSKTLHGQKIKEDMDYEGVRLKFLGFLERSRIPMQVDIGFGDIIHQGCSSINYPVILDLPGPVLMGYSIESVVSEKFEAIVKLGSLNSRMKDFYDIWITMRRFNFNGLQLAEALKKTFKHRNTVLPQGKPLFAEEIYSDVKGIFKKAIENY</sequence>
<dbReference type="EMBL" id="SGBB01000003">
    <property type="protein sequence ID" value="RZD19022.1"/>
    <property type="molecule type" value="Genomic_DNA"/>
</dbReference>
<reference evidence="1 2" key="1">
    <citation type="journal article" date="2019" name="ISME J.">
        <title>Insights into ecological role of a new deltaproteobacterial order Candidatus Acidulodesulfobacterales by metagenomics and metatranscriptomics.</title>
        <authorList>
            <person name="Tan S."/>
            <person name="Liu J."/>
            <person name="Fang Y."/>
            <person name="Hedlund B.P."/>
            <person name="Lian Z.H."/>
            <person name="Huang L.Y."/>
            <person name="Li J.T."/>
            <person name="Huang L.N."/>
            <person name="Li W.J."/>
            <person name="Jiang H.C."/>
            <person name="Dong H.L."/>
            <person name="Shu W.S."/>
        </authorList>
    </citation>
    <scope>NUCLEOTIDE SEQUENCE [LARGE SCALE GENOMIC DNA]</scope>
    <source>
        <strain evidence="1">AP1</strain>
    </source>
</reference>
<dbReference type="Proteomes" id="UP000319296">
    <property type="component" value="Unassembled WGS sequence"/>
</dbReference>
<dbReference type="InterPro" id="IPR014942">
    <property type="entry name" value="AbiEii"/>
</dbReference>
<organism evidence="1 2">
    <name type="scientific">Candidatus Acididesulfobacter diazotrophicus</name>
    <dbReference type="NCBI Taxonomy" id="2597226"/>
    <lineage>
        <taxon>Bacteria</taxon>
        <taxon>Deltaproteobacteria</taxon>
        <taxon>Candidatus Acidulodesulfobacterales</taxon>
        <taxon>Candidatus Acididesulfobacter</taxon>
    </lineage>
</organism>
<accession>A0A519BP25</accession>
<name>A0A519BP25_9DELT</name>
<evidence type="ECO:0000313" key="1">
    <source>
        <dbReference type="EMBL" id="RZD19022.1"/>
    </source>
</evidence>
<keyword evidence="1" id="KW-0808">Transferase</keyword>
<comment type="caution">
    <text evidence="1">The sequence shown here is derived from an EMBL/GenBank/DDBJ whole genome shotgun (WGS) entry which is preliminary data.</text>
</comment>
<gene>
    <name evidence="1" type="ORF">EVG15_02660</name>
</gene>
<dbReference type="Pfam" id="PF08843">
    <property type="entry name" value="AbiEii"/>
    <property type="match status" value="1"/>
</dbReference>
<evidence type="ECO:0000313" key="2">
    <source>
        <dbReference type="Proteomes" id="UP000319296"/>
    </source>
</evidence>
<dbReference type="GO" id="GO:0016740">
    <property type="term" value="F:transferase activity"/>
    <property type="evidence" value="ECO:0007669"/>
    <property type="project" value="UniProtKB-KW"/>
</dbReference>
<dbReference type="AlphaFoldDB" id="A0A519BP25"/>
<protein>
    <submittedName>
        <fullName evidence="1">Nucleotidyl transferase AbiEii/AbiGii toxin family protein</fullName>
    </submittedName>
</protein>